<dbReference type="Gene3D" id="3.40.50.620">
    <property type="entry name" value="HUPs"/>
    <property type="match status" value="1"/>
</dbReference>
<evidence type="ECO:0000313" key="3">
    <source>
        <dbReference type="Proteomes" id="UP001500280"/>
    </source>
</evidence>
<dbReference type="CDD" id="cd06259">
    <property type="entry name" value="YdcF-like"/>
    <property type="match status" value="1"/>
</dbReference>
<evidence type="ECO:0000259" key="1">
    <source>
        <dbReference type="Pfam" id="PF02698"/>
    </source>
</evidence>
<dbReference type="RefSeq" id="WP_344156098.1">
    <property type="nucleotide sequence ID" value="NZ_BAAANF010000017.1"/>
</dbReference>
<dbReference type="Proteomes" id="UP001500280">
    <property type="component" value="Unassembled WGS sequence"/>
</dbReference>
<sequence>MEKSPTDEQFEDAQMIWDYHLMHHDLHAVDVGIGLGSHDLGVATLAAELYERDLFPALVFTGANSRTTTARFPRGEAIHYREHAVALGVPESAVLVESRATNTGQNLAFTRDLLADSAVSVESVLLICKPYMERRAFATCRKVWPEVEVICRSEPVAFADYVDGIGDPVLVIDMLVGDLQRVIEYPALGFAVEQDVPGEVRHAYERLVAAGYISRLIGPGPG</sequence>
<gene>
    <name evidence="2" type="ORF">GCM10009745_48110</name>
</gene>
<dbReference type="PANTHER" id="PTHR30336">
    <property type="entry name" value="INNER MEMBRANE PROTEIN, PROBABLE PERMEASE"/>
    <property type="match status" value="1"/>
</dbReference>
<name>A0ABN2I0A9_9ACTN</name>
<accession>A0ABN2I0A9</accession>
<reference evidence="2 3" key="1">
    <citation type="journal article" date="2019" name="Int. J. Syst. Evol. Microbiol.">
        <title>The Global Catalogue of Microorganisms (GCM) 10K type strain sequencing project: providing services to taxonomists for standard genome sequencing and annotation.</title>
        <authorList>
            <consortium name="The Broad Institute Genomics Platform"/>
            <consortium name="The Broad Institute Genome Sequencing Center for Infectious Disease"/>
            <person name="Wu L."/>
            <person name="Ma J."/>
        </authorList>
    </citation>
    <scope>NUCLEOTIDE SEQUENCE [LARGE SCALE GENOMIC DNA]</scope>
    <source>
        <strain evidence="2 3">JCM 14307</strain>
    </source>
</reference>
<dbReference type="EMBL" id="BAAANF010000017">
    <property type="protein sequence ID" value="GAA1696435.1"/>
    <property type="molecule type" value="Genomic_DNA"/>
</dbReference>
<comment type="caution">
    <text evidence="2">The sequence shown here is derived from an EMBL/GenBank/DDBJ whole genome shotgun (WGS) entry which is preliminary data.</text>
</comment>
<dbReference type="PANTHER" id="PTHR30336:SF20">
    <property type="entry name" value="DUF218 DOMAIN-CONTAINING PROTEIN"/>
    <property type="match status" value="1"/>
</dbReference>
<proteinExistence type="predicted"/>
<dbReference type="InterPro" id="IPR014729">
    <property type="entry name" value="Rossmann-like_a/b/a_fold"/>
</dbReference>
<keyword evidence="3" id="KW-1185">Reference proteome</keyword>
<dbReference type="InterPro" id="IPR051599">
    <property type="entry name" value="Cell_Envelope_Assoc"/>
</dbReference>
<dbReference type="Pfam" id="PF02698">
    <property type="entry name" value="DUF218"/>
    <property type="match status" value="1"/>
</dbReference>
<feature type="domain" description="DUF218" evidence="1">
    <location>
        <begin position="43"/>
        <end position="146"/>
    </location>
</feature>
<organism evidence="2 3">
    <name type="scientific">Kribbella yunnanensis</name>
    <dbReference type="NCBI Taxonomy" id="190194"/>
    <lineage>
        <taxon>Bacteria</taxon>
        <taxon>Bacillati</taxon>
        <taxon>Actinomycetota</taxon>
        <taxon>Actinomycetes</taxon>
        <taxon>Propionibacteriales</taxon>
        <taxon>Kribbellaceae</taxon>
        <taxon>Kribbella</taxon>
    </lineage>
</organism>
<dbReference type="InterPro" id="IPR003848">
    <property type="entry name" value="DUF218"/>
</dbReference>
<evidence type="ECO:0000313" key="2">
    <source>
        <dbReference type="EMBL" id="GAA1696435.1"/>
    </source>
</evidence>
<protein>
    <submittedName>
        <fullName evidence="2">YdcF family protein</fullName>
    </submittedName>
</protein>